<dbReference type="PANTHER" id="PTHR11697">
    <property type="entry name" value="GENERAL TRANSCRIPTION FACTOR 2-RELATED ZINC FINGER PROTEIN"/>
    <property type="match status" value="1"/>
</dbReference>
<dbReference type="Pfam" id="PF14291">
    <property type="entry name" value="DUF4371"/>
    <property type="match status" value="1"/>
</dbReference>
<protein>
    <recommendedName>
        <fullName evidence="2">TTF-type domain-containing protein</fullName>
    </recommendedName>
</protein>
<dbReference type="InterPro" id="IPR006580">
    <property type="entry name" value="Znf_TTF"/>
</dbReference>
<proteinExistence type="predicted"/>
<accession>A0A9R1WB47</accession>
<dbReference type="InterPro" id="IPR025398">
    <property type="entry name" value="DUF4371"/>
</dbReference>
<dbReference type="InterPro" id="IPR012337">
    <property type="entry name" value="RNaseH-like_sf"/>
</dbReference>
<gene>
    <name evidence="3" type="ORF">LSAT_V11C200090190</name>
</gene>
<dbReference type="PANTHER" id="PTHR11697:SF230">
    <property type="entry name" value="ZINC FINGER, MYM DOMAIN CONTAINING 1"/>
    <property type="match status" value="1"/>
</dbReference>
<dbReference type="InterPro" id="IPR055298">
    <property type="entry name" value="AtLOH3-like"/>
</dbReference>
<feature type="domain" description="TTF-type" evidence="2">
    <location>
        <begin position="126"/>
        <end position="219"/>
    </location>
</feature>
<dbReference type="SUPFAM" id="SSF53098">
    <property type="entry name" value="Ribonuclease H-like"/>
    <property type="match status" value="1"/>
</dbReference>
<feature type="compositionally biased region" description="Basic and acidic residues" evidence="1">
    <location>
        <begin position="76"/>
        <end position="87"/>
    </location>
</feature>
<comment type="caution">
    <text evidence="3">The sequence shown here is derived from an EMBL/GenBank/DDBJ whole genome shotgun (WGS) entry which is preliminary data.</text>
</comment>
<dbReference type="Proteomes" id="UP000235145">
    <property type="component" value="Unassembled WGS sequence"/>
</dbReference>
<feature type="region of interest" description="Disordered" evidence="1">
    <location>
        <begin position="20"/>
        <end position="87"/>
    </location>
</feature>
<name>A0A9R1WB47_LACSA</name>
<evidence type="ECO:0000259" key="2">
    <source>
        <dbReference type="SMART" id="SM00597"/>
    </source>
</evidence>
<dbReference type="EMBL" id="NBSK02000002">
    <property type="protein sequence ID" value="KAJ0221855.1"/>
    <property type="molecule type" value="Genomic_DNA"/>
</dbReference>
<evidence type="ECO:0000313" key="3">
    <source>
        <dbReference type="EMBL" id="KAJ0221855.1"/>
    </source>
</evidence>
<sequence length="860" mass="98158">MKQVKASCFIEVIVIQRPNPNESGEECSQIPITNQSMPSVSNPNATPQTLITNQSIPSVSNATSQTQCSNQPNDNVDLKDLPKDPTDRPLITSYKPNIRDDVRRAYLLQGPCQVRAHKFPKKIGDRFRRFVPSWFDDFDWLEYSVKKDSAYCLYCYLCGDLMGQKGGRDAFVSQGFDTWNKKDAFWTHVGGIDSFHNKAKEKCEFLMREKHAINVVLRRQTEAEDHKYKARLRVSIIVVRLLLKTGLPFRGHDESVNSENRGLYIEVLKAIRETSEDIFNNTLENAPKNNQLISPKIQKELVQCFAQEVLLSIREEIGQDVFALLVNESSDVSKKEQMAIVLRYVDTLGFVKERFIGLVHVKDTSSLTLKNAINEVLTSNKLSFSQIRGQGYDGASNMRGEFNVCASCKKKDLLREQARERVQKGLCSGELETGRGLNQETTLVRVGETRWGSHFNTLTSLMKLFADVSVVLDFVKEEGGSLANRQQASGILAYFKSYEFVFYLHMMYDILHLTGTLSKQLQRKDLDILEAASMVRGTMVTLQSFRNIGFASILPKVSSFCETHEIDTLDMEELYIGARNRRTTKTNRFHFEVEIFNTVVDMQLTEYRDRFSETSTQLLEYMGALSPCDSFAQFDKSKLLKLGKLYKYDFDDSDMIDLEGQLEIFYHSRIKDERFASLKGIFDLSRLMKLLKLDLILPVATASVERCFSKKKLLKTDLCNKIGDEFLNDALLCNVETEAIAKVENEKVMERFQKASKIVLNHLESLRNRISIGVDLEEKMTRDVLWLGDTPLKMQFLRIYALEQDKQILVSLKMLQEGLLASLRCQPRGGTKRAQYDQLLQFVGLGLGYLVLFFAGLEAP</sequence>
<reference evidence="3 4" key="1">
    <citation type="journal article" date="2017" name="Nat. Commun.">
        <title>Genome assembly with in vitro proximity ligation data and whole-genome triplication in lettuce.</title>
        <authorList>
            <person name="Reyes-Chin-Wo S."/>
            <person name="Wang Z."/>
            <person name="Yang X."/>
            <person name="Kozik A."/>
            <person name="Arikit S."/>
            <person name="Song C."/>
            <person name="Xia L."/>
            <person name="Froenicke L."/>
            <person name="Lavelle D.O."/>
            <person name="Truco M.J."/>
            <person name="Xia R."/>
            <person name="Zhu S."/>
            <person name="Xu C."/>
            <person name="Xu H."/>
            <person name="Xu X."/>
            <person name="Cox K."/>
            <person name="Korf I."/>
            <person name="Meyers B.C."/>
            <person name="Michelmore R.W."/>
        </authorList>
    </citation>
    <scope>NUCLEOTIDE SEQUENCE [LARGE SCALE GENOMIC DNA]</scope>
    <source>
        <strain evidence="4">cv. Salinas</strain>
        <tissue evidence="3">Seedlings</tissue>
    </source>
</reference>
<evidence type="ECO:0000313" key="4">
    <source>
        <dbReference type="Proteomes" id="UP000235145"/>
    </source>
</evidence>
<dbReference type="AlphaFoldDB" id="A0A9R1WB47"/>
<dbReference type="SMART" id="SM00597">
    <property type="entry name" value="ZnF_TTF"/>
    <property type="match status" value="1"/>
</dbReference>
<evidence type="ECO:0000256" key="1">
    <source>
        <dbReference type="SAM" id="MobiDB-lite"/>
    </source>
</evidence>
<organism evidence="3 4">
    <name type="scientific">Lactuca sativa</name>
    <name type="common">Garden lettuce</name>
    <dbReference type="NCBI Taxonomy" id="4236"/>
    <lineage>
        <taxon>Eukaryota</taxon>
        <taxon>Viridiplantae</taxon>
        <taxon>Streptophyta</taxon>
        <taxon>Embryophyta</taxon>
        <taxon>Tracheophyta</taxon>
        <taxon>Spermatophyta</taxon>
        <taxon>Magnoliopsida</taxon>
        <taxon>eudicotyledons</taxon>
        <taxon>Gunneridae</taxon>
        <taxon>Pentapetalae</taxon>
        <taxon>asterids</taxon>
        <taxon>campanulids</taxon>
        <taxon>Asterales</taxon>
        <taxon>Asteraceae</taxon>
        <taxon>Cichorioideae</taxon>
        <taxon>Cichorieae</taxon>
        <taxon>Lactucinae</taxon>
        <taxon>Lactuca</taxon>
    </lineage>
</organism>
<feature type="compositionally biased region" description="Polar residues" evidence="1">
    <location>
        <begin position="30"/>
        <end position="74"/>
    </location>
</feature>
<keyword evidence="4" id="KW-1185">Reference proteome</keyword>